<evidence type="ECO:0000313" key="2">
    <source>
        <dbReference type="EMBL" id="SIQ90912.1"/>
    </source>
</evidence>
<keyword evidence="3" id="KW-1185">Reference proteome</keyword>
<evidence type="ECO:0000313" key="3">
    <source>
        <dbReference type="Proteomes" id="UP000186308"/>
    </source>
</evidence>
<gene>
    <name evidence="2" type="ORF">SAMN05421828_111103</name>
</gene>
<accession>A0A8G2CM77</accession>
<keyword evidence="1" id="KW-1133">Transmembrane helix</keyword>
<feature type="transmembrane region" description="Helical" evidence="1">
    <location>
        <begin position="12"/>
        <end position="31"/>
    </location>
</feature>
<dbReference type="EMBL" id="FTNE01000011">
    <property type="protein sequence ID" value="SIQ90912.1"/>
    <property type="molecule type" value="Genomic_DNA"/>
</dbReference>
<dbReference type="OrthoDB" id="7267284at2"/>
<dbReference type="InterPro" id="IPR012902">
    <property type="entry name" value="N_methyl_site"/>
</dbReference>
<evidence type="ECO:0000256" key="1">
    <source>
        <dbReference type="SAM" id="Phobius"/>
    </source>
</evidence>
<protein>
    <submittedName>
        <fullName evidence="2">General secretion pathway protein J</fullName>
    </submittedName>
</protein>
<comment type="caution">
    <text evidence="2">The sequence shown here is derived from an EMBL/GenBank/DDBJ whole genome shotgun (WGS) entry which is preliminary data.</text>
</comment>
<dbReference type="RefSeq" id="WP_029311943.1">
    <property type="nucleotide sequence ID" value="NZ_FTNE01000011.1"/>
</dbReference>
<dbReference type="Pfam" id="PF07963">
    <property type="entry name" value="N_methyl"/>
    <property type="match status" value="1"/>
</dbReference>
<dbReference type="PROSITE" id="PS00409">
    <property type="entry name" value="PROKAR_NTER_METHYL"/>
    <property type="match status" value="1"/>
</dbReference>
<dbReference type="AlphaFoldDB" id="A0A8G2CM77"/>
<dbReference type="SUPFAM" id="SSF54523">
    <property type="entry name" value="Pili subunits"/>
    <property type="match status" value="1"/>
</dbReference>
<keyword evidence="1" id="KW-0812">Transmembrane</keyword>
<keyword evidence="1" id="KW-0472">Membrane</keyword>
<dbReference type="Proteomes" id="UP000186308">
    <property type="component" value="Unassembled WGS sequence"/>
</dbReference>
<dbReference type="NCBIfam" id="TIGR02532">
    <property type="entry name" value="IV_pilin_GFxxxE"/>
    <property type="match status" value="1"/>
</dbReference>
<reference evidence="2 3" key="1">
    <citation type="submission" date="2017-01" db="EMBL/GenBank/DDBJ databases">
        <authorList>
            <person name="Varghese N."/>
            <person name="Submissions S."/>
        </authorList>
    </citation>
    <scope>NUCLEOTIDE SEQUENCE [LARGE SCALE GENOMIC DNA]</scope>
    <source>
        <strain evidence="2 3">ATCC 35905</strain>
    </source>
</reference>
<proteinExistence type="predicted"/>
<organism evidence="2 3">
    <name type="scientific">Acidiphilium rubrum</name>
    <dbReference type="NCBI Taxonomy" id="526"/>
    <lineage>
        <taxon>Bacteria</taxon>
        <taxon>Pseudomonadati</taxon>
        <taxon>Pseudomonadota</taxon>
        <taxon>Alphaproteobacteria</taxon>
        <taxon>Acetobacterales</taxon>
        <taxon>Acidocellaceae</taxon>
        <taxon>Acidiphilium</taxon>
    </lineage>
</organism>
<sequence>MNSGHGGSQAGFTLLEIMVALVVFGFLMVGLTQSVSFGLRAWNGQARTITARGDLDATDRVLRTLIGQMAPGFKVDLPNIVGRAHGLAFTTRLPEGAPVAAFTPVDVSLTVDARHNFILRWTPHVHAVRVAGVQVIHTTTLLHGVASVDFAFWRPTPGGGAWLRSWDSRTPPALVEIRLRFAGDRHAANRRHWPVMVIAPMREPVF</sequence>
<name>A0A8G2CM77_ACIRU</name>
<dbReference type="InterPro" id="IPR045584">
    <property type="entry name" value="Pilin-like"/>
</dbReference>